<gene>
    <name evidence="1" type="ORF">Ahy_B08g090317</name>
</gene>
<accession>A0A444Y005</accession>
<reference evidence="1 2" key="1">
    <citation type="submission" date="2019-01" db="EMBL/GenBank/DDBJ databases">
        <title>Sequencing of cultivated peanut Arachis hypogaea provides insights into genome evolution and oil improvement.</title>
        <authorList>
            <person name="Chen X."/>
        </authorList>
    </citation>
    <scope>NUCLEOTIDE SEQUENCE [LARGE SCALE GENOMIC DNA]</scope>
    <source>
        <strain evidence="2">cv. Fuhuasheng</strain>
        <tissue evidence="1">Leaves</tissue>
    </source>
</reference>
<protein>
    <submittedName>
        <fullName evidence="1">Uncharacterized protein</fullName>
    </submittedName>
</protein>
<comment type="caution">
    <text evidence="1">The sequence shown here is derived from an EMBL/GenBank/DDBJ whole genome shotgun (WGS) entry which is preliminary data.</text>
</comment>
<proteinExistence type="predicted"/>
<dbReference type="EMBL" id="SDMP01000018">
    <property type="protein sequence ID" value="RYQ95249.1"/>
    <property type="molecule type" value="Genomic_DNA"/>
</dbReference>
<dbReference type="Proteomes" id="UP000289738">
    <property type="component" value="Chromosome B08"/>
</dbReference>
<name>A0A444Y005_ARAHY</name>
<evidence type="ECO:0000313" key="2">
    <source>
        <dbReference type="Proteomes" id="UP000289738"/>
    </source>
</evidence>
<evidence type="ECO:0000313" key="1">
    <source>
        <dbReference type="EMBL" id="RYQ95249.1"/>
    </source>
</evidence>
<sequence>MAFEEGHRWGHMTTNLVECINSVLKGVTALKSTEAQECINAGHAFSEFTTVKLQENLQASGNIQVHHMIDATKFLRFM</sequence>
<keyword evidence="2" id="KW-1185">Reference proteome</keyword>
<organism evidence="1 2">
    <name type="scientific">Arachis hypogaea</name>
    <name type="common">Peanut</name>
    <dbReference type="NCBI Taxonomy" id="3818"/>
    <lineage>
        <taxon>Eukaryota</taxon>
        <taxon>Viridiplantae</taxon>
        <taxon>Streptophyta</taxon>
        <taxon>Embryophyta</taxon>
        <taxon>Tracheophyta</taxon>
        <taxon>Spermatophyta</taxon>
        <taxon>Magnoliopsida</taxon>
        <taxon>eudicotyledons</taxon>
        <taxon>Gunneridae</taxon>
        <taxon>Pentapetalae</taxon>
        <taxon>rosids</taxon>
        <taxon>fabids</taxon>
        <taxon>Fabales</taxon>
        <taxon>Fabaceae</taxon>
        <taxon>Papilionoideae</taxon>
        <taxon>50 kb inversion clade</taxon>
        <taxon>dalbergioids sensu lato</taxon>
        <taxon>Dalbergieae</taxon>
        <taxon>Pterocarpus clade</taxon>
        <taxon>Arachis</taxon>
    </lineage>
</organism>
<dbReference type="AlphaFoldDB" id="A0A444Y005"/>